<comment type="caution">
    <text evidence="3">The sequence shown here is derived from an EMBL/GenBank/DDBJ whole genome shotgun (WGS) entry which is preliminary data.</text>
</comment>
<organism evidence="3 5">
    <name type="scientific">Puccinia graminis f. sp. tritici</name>
    <dbReference type="NCBI Taxonomy" id="56615"/>
    <lineage>
        <taxon>Eukaryota</taxon>
        <taxon>Fungi</taxon>
        <taxon>Dikarya</taxon>
        <taxon>Basidiomycota</taxon>
        <taxon>Pucciniomycotina</taxon>
        <taxon>Pucciniomycetes</taxon>
        <taxon>Pucciniales</taxon>
        <taxon>Pucciniaceae</taxon>
        <taxon>Puccinia</taxon>
    </lineage>
</organism>
<keyword evidence="4" id="KW-1185">Reference proteome</keyword>
<dbReference type="Proteomes" id="UP000324748">
    <property type="component" value="Unassembled WGS sequence"/>
</dbReference>
<dbReference type="EMBL" id="VDEP01000036">
    <property type="protein sequence ID" value="KAA1136025.1"/>
    <property type="molecule type" value="Genomic_DNA"/>
</dbReference>
<evidence type="ECO:0000313" key="5">
    <source>
        <dbReference type="Proteomes" id="UP000325313"/>
    </source>
</evidence>
<evidence type="ECO:0000313" key="3">
    <source>
        <dbReference type="EMBL" id="KAA1136025.1"/>
    </source>
</evidence>
<evidence type="ECO:0000313" key="2">
    <source>
        <dbReference type="EMBL" id="KAA1085613.1"/>
    </source>
</evidence>
<gene>
    <name evidence="2" type="ORF">PGT21_012846</name>
    <name evidence="3" type="ORF">PGTUg99_022435</name>
</gene>
<feature type="region of interest" description="Disordered" evidence="1">
    <location>
        <begin position="1"/>
        <end position="60"/>
    </location>
</feature>
<evidence type="ECO:0000313" key="4">
    <source>
        <dbReference type="Proteomes" id="UP000324748"/>
    </source>
</evidence>
<name>A0A5B0SER1_PUCGR</name>
<feature type="compositionally biased region" description="Basic residues" evidence="1">
    <location>
        <begin position="1"/>
        <end position="17"/>
    </location>
</feature>
<reference evidence="4 5" key="1">
    <citation type="submission" date="2019-05" db="EMBL/GenBank/DDBJ databases">
        <title>Emergence of the Ug99 lineage of the wheat stem rust pathogen through somatic hybridization.</title>
        <authorList>
            <person name="Li F."/>
            <person name="Upadhyaya N.M."/>
            <person name="Sperschneider J."/>
            <person name="Matny O."/>
            <person name="Nguyen-Phuc H."/>
            <person name="Mago R."/>
            <person name="Raley C."/>
            <person name="Miller M.E."/>
            <person name="Silverstein K.A.T."/>
            <person name="Henningsen E."/>
            <person name="Hirsch C.D."/>
            <person name="Visser B."/>
            <person name="Pretorius Z.A."/>
            <person name="Steffenson B.J."/>
            <person name="Schwessinger B."/>
            <person name="Dodds P.N."/>
            <person name="Figueroa M."/>
        </authorList>
    </citation>
    <scope>NUCLEOTIDE SEQUENCE [LARGE SCALE GENOMIC DNA]</scope>
    <source>
        <strain evidence="2">21-0</strain>
        <strain evidence="3 5">Ug99</strain>
    </source>
</reference>
<accession>A0A5B0SER1</accession>
<dbReference type="EMBL" id="VSWC01000106">
    <property type="protein sequence ID" value="KAA1085613.1"/>
    <property type="molecule type" value="Genomic_DNA"/>
</dbReference>
<dbReference type="Proteomes" id="UP000325313">
    <property type="component" value="Unassembled WGS sequence"/>
</dbReference>
<protein>
    <submittedName>
        <fullName evidence="3">Uncharacterized protein</fullName>
    </submittedName>
</protein>
<sequence length="60" mass="6714">MPFKTRAYRKVPPRRSQRKEAILAEPSDREAFVKLGQDRSSSGGTDSMDDRSGCAPGTEW</sequence>
<proteinExistence type="predicted"/>
<evidence type="ECO:0000256" key="1">
    <source>
        <dbReference type="SAM" id="MobiDB-lite"/>
    </source>
</evidence>
<feature type="compositionally biased region" description="Basic and acidic residues" evidence="1">
    <location>
        <begin position="18"/>
        <end position="32"/>
    </location>
</feature>
<dbReference type="AlphaFoldDB" id="A0A5B0SER1"/>